<dbReference type="Gene3D" id="3.30.2310.20">
    <property type="entry name" value="RelE-like"/>
    <property type="match status" value="1"/>
</dbReference>
<dbReference type="PIRSF" id="PIRSF006156">
    <property type="entry name" value="YafQ"/>
    <property type="match status" value="1"/>
</dbReference>
<accession>A0A2M7XBR6</accession>
<protein>
    <submittedName>
        <fullName evidence="3">Type II toxin-antitoxin system mRNA interferase toxin, RelE/StbE family</fullName>
    </submittedName>
</protein>
<name>A0A2M7XBR6_9BACT</name>
<comment type="caution">
    <text evidence="3">The sequence shown here is derived from an EMBL/GenBank/DDBJ whole genome shotgun (WGS) entry which is preliminary data.</text>
</comment>
<evidence type="ECO:0000256" key="1">
    <source>
        <dbReference type="ARBA" id="ARBA00022649"/>
    </source>
</evidence>
<keyword evidence="1" id="KW-1277">Toxin-antitoxin system</keyword>
<dbReference type="Proteomes" id="UP000229385">
    <property type="component" value="Unassembled WGS sequence"/>
</dbReference>
<sequence>MYRIVPTKRCKRQLKKLRRSDEVLFKKLLSVVDRLAAKKELDVSHRDHQLKGSLNMFRECHVEPDWLLIYRIDNDILILQLIATGSHSNLFD</sequence>
<dbReference type="SUPFAM" id="SSF143011">
    <property type="entry name" value="RelE-like"/>
    <property type="match status" value="1"/>
</dbReference>
<dbReference type="PANTHER" id="PTHR40588:SF1">
    <property type="entry name" value="MRNA INTERFERASE TOXIN YAFQ"/>
    <property type="match status" value="1"/>
</dbReference>
<dbReference type="Pfam" id="PF15738">
    <property type="entry name" value="YafQ_toxin"/>
    <property type="match status" value="1"/>
</dbReference>
<dbReference type="InterPro" id="IPR004386">
    <property type="entry name" value="Toxin_YafQ-like"/>
</dbReference>
<gene>
    <name evidence="3" type="ORF">CO174_04920</name>
</gene>
<dbReference type="GO" id="GO:0006415">
    <property type="term" value="P:translational termination"/>
    <property type="evidence" value="ECO:0007669"/>
    <property type="project" value="TreeGrafter"/>
</dbReference>
<feature type="active site" description="Proton donor" evidence="2">
    <location>
        <position position="87"/>
    </location>
</feature>
<dbReference type="PANTHER" id="PTHR40588">
    <property type="entry name" value="MRNA INTERFERASE TOXIN YAFQ"/>
    <property type="match status" value="1"/>
</dbReference>
<dbReference type="AlphaFoldDB" id="A0A2M7XBR6"/>
<dbReference type="GO" id="GO:0006402">
    <property type="term" value="P:mRNA catabolic process"/>
    <property type="evidence" value="ECO:0007669"/>
    <property type="project" value="TreeGrafter"/>
</dbReference>
<evidence type="ECO:0000313" key="3">
    <source>
        <dbReference type="EMBL" id="PJA45146.1"/>
    </source>
</evidence>
<dbReference type="InterPro" id="IPR007712">
    <property type="entry name" value="RelE/ParE_toxin"/>
</dbReference>
<dbReference type="EMBL" id="PFWU01000049">
    <property type="protein sequence ID" value="PJA45146.1"/>
    <property type="molecule type" value="Genomic_DNA"/>
</dbReference>
<proteinExistence type="predicted"/>
<evidence type="ECO:0000256" key="2">
    <source>
        <dbReference type="PIRSR" id="PIRSR006156-1"/>
    </source>
</evidence>
<organism evidence="3 4">
    <name type="scientific">Candidatus Uhrbacteria bacterium CG_4_9_14_3_um_filter_50_9</name>
    <dbReference type="NCBI Taxonomy" id="1975035"/>
    <lineage>
        <taxon>Bacteria</taxon>
        <taxon>Candidatus Uhriibacteriota</taxon>
    </lineage>
</organism>
<dbReference type="NCBIfam" id="TIGR02385">
    <property type="entry name" value="RelE_StbE"/>
    <property type="match status" value="1"/>
</dbReference>
<evidence type="ECO:0000313" key="4">
    <source>
        <dbReference type="Proteomes" id="UP000229385"/>
    </source>
</evidence>
<dbReference type="GO" id="GO:0004521">
    <property type="term" value="F:RNA endonuclease activity"/>
    <property type="evidence" value="ECO:0007669"/>
    <property type="project" value="TreeGrafter"/>
</dbReference>
<reference evidence="4" key="1">
    <citation type="submission" date="2017-09" db="EMBL/GenBank/DDBJ databases">
        <title>Depth-based differentiation of microbial function through sediment-hosted aquifers and enrichment of novel symbionts in the deep terrestrial subsurface.</title>
        <authorList>
            <person name="Probst A.J."/>
            <person name="Ladd B."/>
            <person name="Jarett J.K."/>
            <person name="Geller-Mcgrath D.E."/>
            <person name="Sieber C.M.K."/>
            <person name="Emerson J.B."/>
            <person name="Anantharaman K."/>
            <person name="Thomas B.C."/>
            <person name="Malmstrom R."/>
            <person name="Stieglmeier M."/>
            <person name="Klingl A."/>
            <person name="Woyke T."/>
            <person name="Ryan C.M."/>
            <person name="Banfield J.F."/>
        </authorList>
    </citation>
    <scope>NUCLEOTIDE SEQUENCE [LARGE SCALE GENOMIC DNA]</scope>
</reference>
<dbReference type="InterPro" id="IPR035093">
    <property type="entry name" value="RelE/ParE_toxin_dom_sf"/>
</dbReference>